<keyword evidence="9" id="KW-0175">Coiled coil</keyword>
<dbReference type="Gene3D" id="3.30.450.50">
    <property type="entry name" value="Longin domain"/>
    <property type="match status" value="1"/>
</dbReference>
<evidence type="ECO:0000313" key="13">
    <source>
        <dbReference type="EMBL" id="SAM70739.1"/>
    </source>
</evidence>
<evidence type="ECO:0000256" key="1">
    <source>
        <dbReference type="ARBA" id="ARBA00008025"/>
    </source>
</evidence>
<dbReference type="GO" id="GO:0016192">
    <property type="term" value="P:vesicle-mediated transport"/>
    <property type="evidence" value="ECO:0007669"/>
    <property type="project" value="InterPro"/>
</dbReference>
<dbReference type="SMART" id="SM01270">
    <property type="entry name" value="Longin"/>
    <property type="match status" value="1"/>
</dbReference>
<dbReference type="SUPFAM" id="SSF58038">
    <property type="entry name" value="SNARE fusion complex"/>
    <property type="match status" value="1"/>
</dbReference>
<dbReference type="Proteomes" id="UP000179920">
    <property type="component" value="Chromosome II"/>
</dbReference>
<reference evidence="13" key="1">
    <citation type="submission" date="2016-04" db="EMBL/GenBank/DDBJ databases">
        <authorList>
            <person name="Evans L.H."/>
            <person name="Alamgir A."/>
            <person name="Owens N."/>
            <person name="Weber N.D."/>
            <person name="Virtaneva K."/>
            <person name="Barbian K."/>
            <person name="Babar A."/>
            <person name="Rosenke K."/>
        </authorList>
    </citation>
    <scope>NUCLEOTIDE SEQUENCE</scope>
    <source>
        <strain evidence="13">UB2112</strain>
    </source>
</reference>
<dbReference type="Pfam" id="PF00957">
    <property type="entry name" value="Synaptobrevin"/>
    <property type="match status" value="1"/>
</dbReference>
<dbReference type="InterPro" id="IPR051097">
    <property type="entry name" value="Synaptobrevin-like_transport"/>
</dbReference>
<evidence type="ECO:0000256" key="8">
    <source>
        <dbReference type="ARBA" id="ARBA00046280"/>
    </source>
</evidence>
<evidence type="ECO:0000256" key="10">
    <source>
        <dbReference type="SAM" id="Phobius"/>
    </source>
</evidence>
<keyword evidence="4" id="KW-0653">Protein transport</keyword>
<evidence type="ECO:0000313" key="16">
    <source>
        <dbReference type="Proteomes" id="UP000658997"/>
    </source>
</evidence>
<dbReference type="InterPro" id="IPR042855">
    <property type="entry name" value="V_SNARE_CC"/>
</dbReference>
<dbReference type="CDD" id="cd15843">
    <property type="entry name" value="R-SNARE"/>
    <property type="match status" value="1"/>
</dbReference>
<sequence>MIVLALVAKGSHILAETHDPAHDRFLPAAQTILSRIPPNSSKLSYAFEDWLFHYVSSDNLVYMAVADTDTGRRIPFAFLAHVQRHFLSSYEVPSEDEISSTDHSGLTKELKELVNKFNADPQGVDPIAQAKNELAGVKDIMTQNVEQILSRGERIELLMDRTDNAANQSMAFRRRAVGLRRQMWWKNVKVIGLAGFSAVVLLFVLYGIFH</sequence>
<dbReference type="PROSITE" id="PS50892">
    <property type="entry name" value="V_SNARE"/>
    <property type="match status" value="1"/>
</dbReference>
<keyword evidence="5 10" id="KW-1133">Transmembrane helix</keyword>
<evidence type="ECO:0000256" key="5">
    <source>
        <dbReference type="ARBA" id="ARBA00022989"/>
    </source>
</evidence>
<dbReference type="CDD" id="cd14824">
    <property type="entry name" value="Longin"/>
    <property type="match status" value="1"/>
</dbReference>
<dbReference type="AlphaFoldDB" id="A0A1K0FXK9"/>
<dbReference type="GO" id="GO:0015031">
    <property type="term" value="P:protein transport"/>
    <property type="evidence" value="ECO:0007669"/>
    <property type="project" value="UniProtKB-KW"/>
</dbReference>
<dbReference type="InterPro" id="IPR010908">
    <property type="entry name" value="Longin_dom"/>
</dbReference>
<evidence type="ECO:0000256" key="4">
    <source>
        <dbReference type="ARBA" id="ARBA00022927"/>
    </source>
</evidence>
<keyword evidence="6 10" id="KW-0472">Membrane</keyword>
<keyword evidence="16" id="KW-1185">Reference proteome</keyword>
<accession>A0A1K0FXK9</accession>
<dbReference type="Proteomes" id="UP000658997">
    <property type="component" value="Unassembled WGS sequence"/>
</dbReference>
<dbReference type="GO" id="GO:0016020">
    <property type="term" value="C:membrane"/>
    <property type="evidence" value="ECO:0007669"/>
    <property type="project" value="InterPro"/>
</dbReference>
<dbReference type="EMBL" id="LT558118">
    <property type="protein sequence ID" value="SAM70739.1"/>
    <property type="molecule type" value="Genomic_DNA"/>
</dbReference>
<evidence type="ECO:0000256" key="3">
    <source>
        <dbReference type="ARBA" id="ARBA00022692"/>
    </source>
</evidence>
<dbReference type="InterPro" id="IPR011012">
    <property type="entry name" value="Longin-like_dom_sf"/>
</dbReference>
<dbReference type="PANTHER" id="PTHR21136">
    <property type="entry name" value="SNARE PROTEINS"/>
    <property type="match status" value="1"/>
</dbReference>
<proteinExistence type="inferred from homology"/>
<name>A0A1K0FXK9_9BASI</name>
<keyword evidence="3 10" id="KW-0812">Transmembrane</keyword>
<feature type="transmembrane region" description="Helical" evidence="10">
    <location>
        <begin position="190"/>
        <end position="209"/>
    </location>
</feature>
<dbReference type="PRINTS" id="PR00219">
    <property type="entry name" value="SYNAPTOBREVN"/>
</dbReference>
<dbReference type="Gene3D" id="1.20.5.110">
    <property type="match status" value="1"/>
</dbReference>
<evidence type="ECO:0000256" key="9">
    <source>
        <dbReference type="PROSITE-ProRule" id="PRU00290"/>
    </source>
</evidence>
<reference evidence="14" key="3">
    <citation type="submission" date="2018-08" db="EMBL/GenBank/DDBJ databases">
        <authorList>
            <person name="Guldener U."/>
        </authorList>
    </citation>
    <scope>NUCLEOTIDE SEQUENCE</scope>
    <source>
        <strain evidence="14">UB2</strain>
    </source>
</reference>
<dbReference type="Pfam" id="PF13774">
    <property type="entry name" value="Longin"/>
    <property type="match status" value="1"/>
</dbReference>
<dbReference type="PROSITE" id="PS50859">
    <property type="entry name" value="LONGIN"/>
    <property type="match status" value="1"/>
</dbReference>
<protein>
    <recommendedName>
        <fullName evidence="7">Synaptobrevin homolog YKT6</fullName>
    </recommendedName>
</protein>
<evidence type="ECO:0000313" key="14">
    <source>
        <dbReference type="EMBL" id="SYW81081.1"/>
    </source>
</evidence>
<evidence type="ECO:0000259" key="11">
    <source>
        <dbReference type="PROSITE" id="PS50859"/>
    </source>
</evidence>
<dbReference type="FunFam" id="3.30.450.50:FF:000015">
    <property type="entry name" value="Synaptobrevin 2 isoform 1"/>
    <property type="match status" value="1"/>
</dbReference>
<comment type="subcellular location">
    <subcellularLocation>
        <location evidence="8">Endomembrane system</location>
        <topology evidence="8">Single-pass type IV membrane protein</topology>
    </subcellularLocation>
</comment>
<dbReference type="EMBL" id="ULHB01000089">
    <property type="protein sequence ID" value="SYW81081.1"/>
    <property type="molecule type" value="Genomic_DNA"/>
</dbReference>
<organism evidence="13 15">
    <name type="scientific">Ustilago bromivora</name>
    <dbReference type="NCBI Taxonomy" id="307758"/>
    <lineage>
        <taxon>Eukaryota</taxon>
        <taxon>Fungi</taxon>
        <taxon>Dikarya</taxon>
        <taxon>Basidiomycota</taxon>
        <taxon>Ustilaginomycotina</taxon>
        <taxon>Ustilaginomycetes</taxon>
        <taxon>Ustilaginales</taxon>
        <taxon>Ustilaginaceae</taxon>
        <taxon>Ustilago</taxon>
    </lineage>
</organism>
<evidence type="ECO:0000259" key="12">
    <source>
        <dbReference type="PROSITE" id="PS50892"/>
    </source>
</evidence>
<reference evidence="15" key="2">
    <citation type="submission" date="2016-04" db="EMBL/GenBank/DDBJ databases">
        <authorList>
            <person name="Guldener U."/>
            <person name="Guldener U."/>
        </authorList>
    </citation>
    <scope>NUCLEOTIDE SEQUENCE [LARGE SCALE GENOMIC DNA]</scope>
    <source>
        <strain evidence="15">UB2112</strain>
    </source>
</reference>
<dbReference type="OrthoDB" id="248747at2759"/>
<gene>
    <name evidence="14" type="ORF">UBRO2_04113</name>
    <name evidence="13" type="ORF">UBRO_00445</name>
</gene>
<dbReference type="SUPFAM" id="SSF64356">
    <property type="entry name" value="SNARE-like"/>
    <property type="match status" value="1"/>
</dbReference>
<dbReference type="PANTHER" id="PTHR21136:SF168">
    <property type="entry name" value="VESICLE-ASSOCIATED MEMBRANE PROTEIN 9"/>
    <property type="match status" value="1"/>
</dbReference>
<evidence type="ECO:0000256" key="7">
    <source>
        <dbReference type="ARBA" id="ARBA00026133"/>
    </source>
</evidence>
<evidence type="ECO:0000256" key="2">
    <source>
        <dbReference type="ARBA" id="ARBA00022448"/>
    </source>
</evidence>
<feature type="domain" description="Longin" evidence="11">
    <location>
        <begin position="6"/>
        <end position="90"/>
    </location>
</feature>
<keyword evidence="2" id="KW-0813">Transport</keyword>
<comment type="similarity">
    <text evidence="1">Belongs to the synaptobrevin family.</text>
</comment>
<dbReference type="InterPro" id="IPR001388">
    <property type="entry name" value="Synaptobrevin-like"/>
</dbReference>
<dbReference type="GO" id="GO:0005737">
    <property type="term" value="C:cytoplasm"/>
    <property type="evidence" value="ECO:0007669"/>
    <property type="project" value="UniProtKB-ARBA"/>
</dbReference>
<dbReference type="FunFam" id="1.20.5.110:FF:000004">
    <property type="entry name" value="Vesicle-associated membrane protein 7"/>
    <property type="match status" value="1"/>
</dbReference>
<evidence type="ECO:0000313" key="15">
    <source>
        <dbReference type="Proteomes" id="UP000179920"/>
    </source>
</evidence>
<feature type="domain" description="V-SNARE coiled-coil homology" evidence="12">
    <location>
        <begin position="126"/>
        <end position="186"/>
    </location>
</feature>
<evidence type="ECO:0000256" key="6">
    <source>
        <dbReference type="ARBA" id="ARBA00023136"/>
    </source>
</evidence>
<dbReference type="GO" id="GO:0012505">
    <property type="term" value="C:endomembrane system"/>
    <property type="evidence" value="ECO:0007669"/>
    <property type="project" value="UniProtKB-SubCell"/>
</dbReference>